<name>A0A4Q7ZT09_9ACTN</name>
<feature type="transmembrane region" description="Helical" evidence="1">
    <location>
        <begin position="65"/>
        <end position="87"/>
    </location>
</feature>
<dbReference type="OrthoDB" id="1376015at2"/>
<keyword evidence="3" id="KW-0808">Transferase</keyword>
<organism evidence="3 4">
    <name type="scientific">Krasilnikovia cinnamomea</name>
    <dbReference type="NCBI Taxonomy" id="349313"/>
    <lineage>
        <taxon>Bacteria</taxon>
        <taxon>Bacillati</taxon>
        <taxon>Actinomycetota</taxon>
        <taxon>Actinomycetes</taxon>
        <taxon>Micromonosporales</taxon>
        <taxon>Micromonosporaceae</taxon>
        <taxon>Krasilnikovia</taxon>
    </lineage>
</organism>
<dbReference type="AlphaFoldDB" id="A0A4Q7ZT09"/>
<comment type="caution">
    <text evidence="3">The sequence shown here is derived from an EMBL/GenBank/DDBJ whole genome shotgun (WGS) entry which is preliminary data.</text>
</comment>
<gene>
    <name evidence="3" type="ORF">EV385_6298</name>
</gene>
<evidence type="ECO:0000313" key="3">
    <source>
        <dbReference type="EMBL" id="RZU54347.1"/>
    </source>
</evidence>
<accession>A0A4Q7ZT09</accession>
<keyword evidence="1" id="KW-0812">Transmembrane</keyword>
<feature type="transmembrane region" description="Helical" evidence="1">
    <location>
        <begin position="117"/>
        <end position="142"/>
    </location>
</feature>
<dbReference type="Pfam" id="PF00884">
    <property type="entry name" value="Sulfatase"/>
    <property type="match status" value="1"/>
</dbReference>
<dbReference type="InterPro" id="IPR000917">
    <property type="entry name" value="Sulfatase_N"/>
</dbReference>
<feature type="domain" description="Sulfatase N-terminal" evidence="2">
    <location>
        <begin position="272"/>
        <end position="476"/>
    </location>
</feature>
<proteinExistence type="predicted"/>
<reference evidence="3 4" key="1">
    <citation type="submission" date="2019-02" db="EMBL/GenBank/DDBJ databases">
        <title>Sequencing the genomes of 1000 actinobacteria strains.</title>
        <authorList>
            <person name="Klenk H.-P."/>
        </authorList>
    </citation>
    <scope>NUCLEOTIDE SEQUENCE [LARGE SCALE GENOMIC DNA]</scope>
    <source>
        <strain evidence="3 4">DSM 45162</strain>
    </source>
</reference>
<keyword evidence="1" id="KW-1133">Transmembrane helix</keyword>
<dbReference type="InterPro" id="IPR017850">
    <property type="entry name" value="Alkaline_phosphatase_core_sf"/>
</dbReference>
<evidence type="ECO:0000256" key="1">
    <source>
        <dbReference type="SAM" id="Phobius"/>
    </source>
</evidence>
<protein>
    <submittedName>
        <fullName evidence="3">Phosphoglycerol transferase MdoB-like AlkP superfamily enzyme</fullName>
    </submittedName>
</protein>
<keyword evidence="4" id="KW-1185">Reference proteome</keyword>
<dbReference type="EMBL" id="SHKY01000001">
    <property type="protein sequence ID" value="RZU54347.1"/>
    <property type="molecule type" value="Genomic_DNA"/>
</dbReference>
<dbReference type="Proteomes" id="UP000292564">
    <property type="component" value="Unassembled WGS sequence"/>
</dbReference>
<evidence type="ECO:0000313" key="4">
    <source>
        <dbReference type="Proteomes" id="UP000292564"/>
    </source>
</evidence>
<feature type="transmembrane region" description="Helical" evidence="1">
    <location>
        <begin position="154"/>
        <end position="174"/>
    </location>
</feature>
<dbReference type="GO" id="GO:0016740">
    <property type="term" value="F:transferase activity"/>
    <property type="evidence" value="ECO:0007669"/>
    <property type="project" value="UniProtKB-KW"/>
</dbReference>
<keyword evidence="1" id="KW-0472">Membrane</keyword>
<feature type="transmembrane region" description="Helical" evidence="1">
    <location>
        <begin position="31"/>
        <end position="53"/>
    </location>
</feature>
<dbReference type="Gene3D" id="3.40.720.10">
    <property type="entry name" value="Alkaline Phosphatase, subunit A"/>
    <property type="match status" value="1"/>
</dbReference>
<dbReference type="SUPFAM" id="SSF53649">
    <property type="entry name" value="Alkaline phosphatase-like"/>
    <property type="match status" value="1"/>
</dbReference>
<evidence type="ECO:0000259" key="2">
    <source>
        <dbReference type="Pfam" id="PF00884"/>
    </source>
</evidence>
<sequence length="545" mass="58044">MPGHVLTVAAAVLVFLALVVPEGILRHRPGVFLPGAFLRIPLEGILGAALLIAAPARARRPLAAVLGAGLGALAVLKVVNIGFLVVLGRRFNPVLDWPLFGDGYRALAETSGRAGAIGAAVGAVLGSAALAVGLTLAVLRLARLTARHRLPARRAVTALLAAWMVFALTGTTLFPAAPVASDSAAGLAKRAFVTVPAALRDRATFTAEARVDAFAKTPPSELLTALRGKDVVIGVVESYGRSALSDPLMAGIVGPALAAGDKQLAAAGFAARSGYLTSSTYGGGSWLAHASFQSGLWINNQQRYRQLVSGDRLTLTNAFHKAGWRTVGVEPGNTVAWPEAKFYGYDEVYDSRNMGYRGPRFGWSRMPDQFTLAAFQQKEYGRRHAPLMAEVTLTSSHEPWTPVPDMVDWDAVGDGTIYGPMAQRGEDRSVLWKKSKQVRTEYARSVVYSVGSLVSWAERYGDKDLVLVMFGDHQPISLVSGHGASHDVPVTIVAKDPAVLDRIAGWGWSPGLNPGPAAPVWKMSDFRDRFLTAYGKGAEPTRSPH</sequence>